<dbReference type="AlphaFoldDB" id="A0A1E8F251"/>
<dbReference type="STRING" id="1121290.CLAOCE_02650"/>
<keyword evidence="1" id="KW-1133">Transmembrane helix</keyword>
<accession>A0A1E8F251</accession>
<feature type="transmembrane region" description="Helical" evidence="1">
    <location>
        <begin position="12"/>
        <end position="41"/>
    </location>
</feature>
<name>A0A1E8F251_9CLOT</name>
<evidence type="ECO:0000313" key="2">
    <source>
        <dbReference type="EMBL" id="OFI07436.1"/>
    </source>
</evidence>
<keyword evidence="1" id="KW-0472">Membrane</keyword>
<proteinExistence type="predicted"/>
<organism evidence="2 3">
    <name type="scientific">Clostridium acetireducens DSM 10703</name>
    <dbReference type="NCBI Taxonomy" id="1121290"/>
    <lineage>
        <taxon>Bacteria</taxon>
        <taxon>Bacillati</taxon>
        <taxon>Bacillota</taxon>
        <taxon>Clostridia</taxon>
        <taxon>Eubacteriales</taxon>
        <taxon>Clostridiaceae</taxon>
        <taxon>Clostridium</taxon>
    </lineage>
</organism>
<evidence type="ECO:0008006" key="4">
    <source>
        <dbReference type="Google" id="ProtNLM"/>
    </source>
</evidence>
<gene>
    <name evidence="2" type="ORF">CLOACE_02650</name>
</gene>
<sequence>MAFLRWLGGLIILFWLIGIIFKIGGILINFLLLIGAFIFIIDSLLTKRKTI</sequence>
<keyword evidence="3" id="KW-1185">Reference proteome</keyword>
<dbReference type="EMBL" id="LZFO01000003">
    <property type="protein sequence ID" value="OFI07436.1"/>
    <property type="molecule type" value="Genomic_DNA"/>
</dbReference>
<keyword evidence="1" id="KW-0812">Transmembrane</keyword>
<protein>
    <recommendedName>
        <fullName evidence="4">Lmo0937 family membrane protein</fullName>
    </recommendedName>
</protein>
<comment type="caution">
    <text evidence="2">The sequence shown here is derived from an EMBL/GenBank/DDBJ whole genome shotgun (WGS) entry which is preliminary data.</text>
</comment>
<evidence type="ECO:0000313" key="3">
    <source>
        <dbReference type="Proteomes" id="UP000175744"/>
    </source>
</evidence>
<reference evidence="2 3" key="1">
    <citation type="submission" date="2016-06" db="EMBL/GenBank/DDBJ databases">
        <title>Genome sequence of Clostridium acetireducens DSM 10703.</title>
        <authorList>
            <person name="Poehlein A."/>
            <person name="Fluechter S."/>
            <person name="Duerre P."/>
            <person name="Daniel R."/>
        </authorList>
    </citation>
    <scope>NUCLEOTIDE SEQUENCE [LARGE SCALE GENOMIC DNA]</scope>
    <source>
        <strain evidence="2 3">DSM 10703</strain>
    </source>
</reference>
<dbReference type="Proteomes" id="UP000175744">
    <property type="component" value="Unassembled WGS sequence"/>
</dbReference>
<dbReference type="RefSeq" id="WP_175429419.1">
    <property type="nucleotide sequence ID" value="NZ_LZFO01000003.1"/>
</dbReference>
<evidence type="ECO:0000256" key="1">
    <source>
        <dbReference type="SAM" id="Phobius"/>
    </source>
</evidence>